<protein>
    <recommendedName>
        <fullName evidence="2">Anti-sigma factor NepR domain-containing protein</fullName>
    </recommendedName>
</protein>
<dbReference type="EMBL" id="JAHOPB010000001">
    <property type="protein sequence ID" value="MBU8875395.1"/>
    <property type="molecule type" value="Genomic_DNA"/>
</dbReference>
<evidence type="ECO:0000256" key="1">
    <source>
        <dbReference type="SAM" id="MobiDB-lite"/>
    </source>
</evidence>
<name>A0ABS6ILU2_9HYPH</name>
<feature type="domain" description="Anti-sigma factor NepR" evidence="2">
    <location>
        <begin position="35"/>
        <end position="58"/>
    </location>
</feature>
<dbReference type="Proteomes" id="UP000727907">
    <property type="component" value="Unassembled WGS sequence"/>
</dbReference>
<feature type="compositionally biased region" description="Basic and acidic residues" evidence="1">
    <location>
        <begin position="9"/>
        <end position="28"/>
    </location>
</feature>
<keyword evidence="4" id="KW-1185">Reference proteome</keyword>
<sequence>MATNDDMPEGGRAEKSARPKPKGNDRPFDMWLHKQLHAMYDEIAKEPLPDDLVNLIDKDAASIGNKGSSTDEPSKK</sequence>
<evidence type="ECO:0000313" key="3">
    <source>
        <dbReference type="EMBL" id="MBU8875395.1"/>
    </source>
</evidence>
<accession>A0ABS6ILU2</accession>
<reference evidence="3 4" key="1">
    <citation type="submission" date="2021-06" db="EMBL/GenBank/DDBJ databases">
        <authorList>
            <person name="Lee D.H."/>
        </authorList>
    </citation>
    <scope>NUCLEOTIDE SEQUENCE [LARGE SCALE GENOMIC DNA]</scope>
    <source>
        <strain evidence="3 4">MMS21-HV4-11</strain>
    </source>
</reference>
<gene>
    <name evidence="3" type="ORF">KQ910_16595</name>
</gene>
<dbReference type="Pfam" id="PF18557">
    <property type="entry name" value="NepR"/>
    <property type="match status" value="1"/>
</dbReference>
<proteinExistence type="predicted"/>
<evidence type="ECO:0000259" key="2">
    <source>
        <dbReference type="Pfam" id="PF18557"/>
    </source>
</evidence>
<dbReference type="InterPro" id="IPR041649">
    <property type="entry name" value="NepR"/>
</dbReference>
<evidence type="ECO:0000313" key="4">
    <source>
        <dbReference type="Proteomes" id="UP000727907"/>
    </source>
</evidence>
<organism evidence="3 4">
    <name type="scientific">Reyranella humidisoli</name>
    <dbReference type="NCBI Taxonomy" id="2849149"/>
    <lineage>
        <taxon>Bacteria</taxon>
        <taxon>Pseudomonadati</taxon>
        <taxon>Pseudomonadota</taxon>
        <taxon>Alphaproteobacteria</taxon>
        <taxon>Hyphomicrobiales</taxon>
        <taxon>Reyranellaceae</taxon>
        <taxon>Reyranella</taxon>
    </lineage>
</organism>
<feature type="region of interest" description="Disordered" evidence="1">
    <location>
        <begin position="1"/>
        <end position="28"/>
    </location>
</feature>
<dbReference type="RefSeq" id="WP_216962561.1">
    <property type="nucleotide sequence ID" value="NZ_JAHOPB010000001.1"/>
</dbReference>
<comment type="caution">
    <text evidence="3">The sequence shown here is derived from an EMBL/GenBank/DDBJ whole genome shotgun (WGS) entry which is preliminary data.</text>
</comment>